<feature type="transmembrane region" description="Helical" evidence="7">
    <location>
        <begin position="169"/>
        <end position="192"/>
    </location>
</feature>
<evidence type="ECO:0000256" key="4">
    <source>
        <dbReference type="ARBA" id="ARBA00022692"/>
    </source>
</evidence>
<dbReference type="InterPro" id="IPR006043">
    <property type="entry name" value="NCS2"/>
</dbReference>
<evidence type="ECO:0000256" key="6">
    <source>
        <dbReference type="ARBA" id="ARBA00023136"/>
    </source>
</evidence>
<comment type="caution">
    <text evidence="8">The sequence shown here is derived from an EMBL/GenBank/DDBJ whole genome shotgun (WGS) entry which is preliminary data.</text>
</comment>
<protein>
    <submittedName>
        <fullName evidence="8">Xanthine permease</fullName>
    </submittedName>
</protein>
<evidence type="ECO:0000256" key="2">
    <source>
        <dbReference type="ARBA" id="ARBA00008821"/>
    </source>
</evidence>
<comment type="similarity">
    <text evidence="2">Belongs to the nucleobase:cation symporter-2 (NCS2) (TC 2.A.40) family.</text>
</comment>
<dbReference type="PANTHER" id="PTHR42810:SF2">
    <property type="entry name" value="PURINE PERMEASE C1399.01C-RELATED"/>
    <property type="match status" value="1"/>
</dbReference>
<feature type="transmembrane region" description="Helical" evidence="7">
    <location>
        <begin position="80"/>
        <end position="100"/>
    </location>
</feature>
<feature type="transmembrane region" description="Helical" evidence="7">
    <location>
        <begin position="298"/>
        <end position="320"/>
    </location>
</feature>
<keyword evidence="6 7" id="KW-0472">Membrane</keyword>
<keyword evidence="4 7" id="KW-0812">Transmembrane</keyword>
<name>A0ABS5EEK2_9PROT</name>
<dbReference type="EMBL" id="JAAEDI010000006">
    <property type="protein sequence ID" value="MBR0649446.1"/>
    <property type="molecule type" value="Genomic_DNA"/>
</dbReference>
<feature type="transmembrane region" description="Helical" evidence="7">
    <location>
        <begin position="326"/>
        <end position="346"/>
    </location>
</feature>
<keyword evidence="5 7" id="KW-1133">Transmembrane helix</keyword>
<organism evidence="8 9">
    <name type="scientific">Neoroseomonas terrae</name>
    <dbReference type="NCBI Taxonomy" id="424799"/>
    <lineage>
        <taxon>Bacteria</taxon>
        <taxon>Pseudomonadati</taxon>
        <taxon>Pseudomonadota</taxon>
        <taxon>Alphaproteobacteria</taxon>
        <taxon>Acetobacterales</taxon>
        <taxon>Acetobacteraceae</taxon>
        <taxon>Neoroseomonas</taxon>
    </lineage>
</organism>
<feature type="transmembrane region" description="Helical" evidence="7">
    <location>
        <begin position="216"/>
        <end position="235"/>
    </location>
</feature>
<feature type="transmembrane region" description="Helical" evidence="7">
    <location>
        <begin position="358"/>
        <end position="379"/>
    </location>
</feature>
<feature type="transmembrane region" description="Helical" evidence="7">
    <location>
        <begin position="385"/>
        <end position="405"/>
    </location>
</feature>
<dbReference type="Pfam" id="PF00860">
    <property type="entry name" value="Xan_ur_permease"/>
    <property type="match status" value="1"/>
</dbReference>
<evidence type="ECO:0000256" key="1">
    <source>
        <dbReference type="ARBA" id="ARBA00004141"/>
    </source>
</evidence>
<comment type="subcellular location">
    <subcellularLocation>
        <location evidence="1">Membrane</location>
        <topology evidence="1">Multi-pass membrane protein</topology>
    </subcellularLocation>
</comment>
<reference evidence="9" key="1">
    <citation type="journal article" date="2021" name="Syst. Appl. Microbiol.">
        <title>Roseomonas hellenica sp. nov., isolated from roots of wild-growing Alkanna tinctoria.</title>
        <authorList>
            <person name="Rat A."/>
            <person name="Naranjo H.D."/>
            <person name="Lebbe L."/>
            <person name="Cnockaert M."/>
            <person name="Krigas N."/>
            <person name="Grigoriadou K."/>
            <person name="Maloupa E."/>
            <person name="Willems A."/>
        </authorList>
    </citation>
    <scope>NUCLEOTIDE SEQUENCE [LARGE SCALE GENOMIC DNA]</scope>
    <source>
        <strain evidence="9">LMG 31159</strain>
    </source>
</reference>
<gene>
    <name evidence="8" type="ORF">GXW78_07210</name>
</gene>
<accession>A0ABS5EEK2</accession>
<keyword evidence="9" id="KW-1185">Reference proteome</keyword>
<dbReference type="Proteomes" id="UP000698752">
    <property type="component" value="Unassembled WGS sequence"/>
</dbReference>
<sequence length="542" mass="55857">MYSVPVGAVTLVFPLLVAEAAGADARTTESYLALAMVALGIGTLLQSLGRWGIGSGFLLPSVYTAIFLPPALAAAREGGLGAVAGLTMVAGVTGVLLSRVLHRLRSFLPAEVVGLVVTVLGIILGLLSLRLVLGVDETGAGNGRDLPAALVALCVTCGVAVWGKPRLRIIAVLIGLGAGCLMHVALLAGGFLPERPAPVLHFALPSWPLTVPSLELVYLPGFVVGALAAAVRVMGDVVASQRACNPDWKRTDFRSVERGMLADGLGNIVAGAIGVIGMNSYSASVGLAAATGITARRVAAAAGIGWILLGLTPGAASLAMAVPRGVLGAVLLYAASYILMSGMTIITQRLLDSKRTLTIGVALLIALSYSEIPGLYAALPDYVRMTIGSGLVLGMAAALALNALFRIGATRIAEWHWRPEDGAKALVDAITETGRACGARAEVVGKAAHLLEEFADAAPLVVAPGGMVTLRTRFDELRLDIDLLWPGEAMASTATVDLDADTEAAGFVSGLAMMLMRHHADRLDTVALPDGRHGLTATIDDR</sequence>
<evidence type="ECO:0000256" key="5">
    <source>
        <dbReference type="ARBA" id="ARBA00022989"/>
    </source>
</evidence>
<feature type="transmembrane region" description="Helical" evidence="7">
    <location>
        <begin position="112"/>
        <end position="133"/>
    </location>
</feature>
<evidence type="ECO:0000256" key="7">
    <source>
        <dbReference type="SAM" id="Phobius"/>
    </source>
</evidence>
<evidence type="ECO:0000256" key="3">
    <source>
        <dbReference type="ARBA" id="ARBA00022448"/>
    </source>
</evidence>
<proteinExistence type="inferred from homology"/>
<feature type="transmembrane region" description="Helical" evidence="7">
    <location>
        <begin position="30"/>
        <end position="49"/>
    </location>
</feature>
<evidence type="ECO:0000313" key="9">
    <source>
        <dbReference type="Proteomes" id="UP000698752"/>
    </source>
</evidence>
<feature type="transmembrane region" description="Helical" evidence="7">
    <location>
        <begin position="145"/>
        <end position="162"/>
    </location>
</feature>
<dbReference type="PANTHER" id="PTHR42810">
    <property type="entry name" value="PURINE PERMEASE C1399.01C-RELATED"/>
    <property type="match status" value="1"/>
</dbReference>
<feature type="transmembrane region" description="Helical" evidence="7">
    <location>
        <begin position="56"/>
        <end position="74"/>
    </location>
</feature>
<keyword evidence="3" id="KW-0813">Transport</keyword>
<evidence type="ECO:0000313" key="8">
    <source>
        <dbReference type="EMBL" id="MBR0649446.1"/>
    </source>
</evidence>